<feature type="transmembrane region" description="Helical" evidence="8">
    <location>
        <begin position="265"/>
        <end position="282"/>
    </location>
</feature>
<feature type="transmembrane region" description="Helical" evidence="8">
    <location>
        <begin position="66"/>
        <end position="81"/>
    </location>
</feature>
<protein>
    <submittedName>
        <fullName evidence="9">UDP-N-acetylmuramyl pentapeptide phosphotransferase/UDP-N-acetylglucosamine-1-phosphate transferase</fullName>
    </submittedName>
</protein>
<dbReference type="PANTHER" id="PTHR22926">
    <property type="entry name" value="PHOSPHO-N-ACETYLMURAMOYL-PENTAPEPTIDE-TRANSFERASE"/>
    <property type="match status" value="1"/>
</dbReference>
<keyword evidence="7" id="KW-0479">Metal-binding</keyword>
<dbReference type="GO" id="GO:0071555">
    <property type="term" value="P:cell wall organization"/>
    <property type="evidence" value="ECO:0007669"/>
    <property type="project" value="TreeGrafter"/>
</dbReference>
<proteinExistence type="predicted"/>
<keyword evidence="7" id="KW-0460">Magnesium</keyword>
<feature type="transmembrane region" description="Helical" evidence="8">
    <location>
        <begin position="190"/>
        <end position="211"/>
    </location>
</feature>
<feature type="binding site" evidence="7">
    <location>
        <position position="193"/>
    </location>
    <ligand>
        <name>Mg(2+)</name>
        <dbReference type="ChEBI" id="CHEBI:18420"/>
    </ligand>
</feature>
<evidence type="ECO:0000256" key="2">
    <source>
        <dbReference type="ARBA" id="ARBA00022475"/>
    </source>
</evidence>
<reference evidence="10" key="1">
    <citation type="submission" date="2016-10" db="EMBL/GenBank/DDBJ databases">
        <authorList>
            <person name="Varghese N."/>
            <person name="Submissions S."/>
        </authorList>
    </citation>
    <scope>NUCLEOTIDE SEQUENCE [LARGE SCALE GENOMIC DNA]</scope>
    <source>
        <strain evidence="10">DSM 15282</strain>
    </source>
</reference>
<dbReference type="InterPro" id="IPR000715">
    <property type="entry name" value="Glycosyl_transferase_4"/>
</dbReference>
<feature type="transmembrane region" description="Helical" evidence="8">
    <location>
        <begin position="116"/>
        <end position="134"/>
    </location>
</feature>
<evidence type="ECO:0000256" key="3">
    <source>
        <dbReference type="ARBA" id="ARBA00022679"/>
    </source>
</evidence>
<evidence type="ECO:0000256" key="5">
    <source>
        <dbReference type="ARBA" id="ARBA00022989"/>
    </source>
</evidence>
<keyword evidence="2" id="KW-1003">Cell membrane</keyword>
<comment type="subcellular location">
    <subcellularLocation>
        <location evidence="1">Cell membrane</location>
        <topology evidence="1">Multi-pass membrane protein</topology>
    </subcellularLocation>
</comment>
<accession>A0A1I5HJY7</accession>
<feature type="transmembrane region" description="Helical" evidence="8">
    <location>
        <begin position="167"/>
        <end position="183"/>
    </location>
</feature>
<dbReference type="RefSeq" id="WP_091654482.1">
    <property type="nucleotide sequence ID" value="NZ_FOVW01000007.1"/>
</dbReference>
<dbReference type="Proteomes" id="UP000199564">
    <property type="component" value="Unassembled WGS sequence"/>
</dbReference>
<feature type="transmembrane region" description="Helical" evidence="8">
    <location>
        <begin position="6"/>
        <end position="22"/>
    </location>
</feature>
<dbReference type="GO" id="GO:0016780">
    <property type="term" value="F:phosphotransferase activity, for other substituted phosphate groups"/>
    <property type="evidence" value="ECO:0007669"/>
    <property type="project" value="InterPro"/>
</dbReference>
<dbReference type="Pfam" id="PF00953">
    <property type="entry name" value="Glycos_transf_4"/>
    <property type="match status" value="1"/>
</dbReference>
<keyword evidence="3 9" id="KW-0808">Transferase</keyword>
<gene>
    <name evidence="9" type="ORF">SAMN04488519_10783</name>
</gene>
<evidence type="ECO:0000313" key="10">
    <source>
        <dbReference type="Proteomes" id="UP000199564"/>
    </source>
</evidence>
<feature type="transmembrane region" description="Helical" evidence="8">
    <location>
        <begin position="43"/>
        <end position="60"/>
    </location>
</feature>
<dbReference type="STRING" id="226506.SAMN04488519_10783"/>
<keyword evidence="6 8" id="KW-0472">Membrane</keyword>
<evidence type="ECO:0000256" key="8">
    <source>
        <dbReference type="SAM" id="Phobius"/>
    </source>
</evidence>
<sequence>MPPTSLFIFISLLTASWLYYQLAKKFNIVDKPNHRSSHSHTTVRGGGIIFPVAAILWWIIFDFQNTWMILGLILISGISLLDDMFELSRKLRFGVQFLAICFSFYDLGLFTYFPAYTWLIFFFFALGVINAINFMDGINGITGLSGLVFFGTLLVLDDYFQLFDEDLIQYILLSLSVFLLFNLRKRALMFAGDIGSISMAYMMIYFMTQWYIETESWTIILILLVYGADVFLTMVKRYQNGEKLTEPHRSHLYQLFVNQAKIPHVYIALLYAVLQALINYILFVQPSDKLPDNYLALGFLIGMAILYLIIKSQVQKSHPSTSS</sequence>
<comment type="cofactor">
    <cofactor evidence="7">
        <name>Mg(2+)</name>
        <dbReference type="ChEBI" id="CHEBI:18420"/>
    </cofactor>
</comment>
<evidence type="ECO:0000256" key="6">
    <source>
        <dbReference type="ARBA" id="ARBA00023136"/>
    </source>
</evidence>
<dbReference type="GO" id="GO:0005886">
    <property type="term" value="C:plasma membrane"/>
    <property type="evidence" value="ECO:0007669"/>
    <property type="project" value="UniProtKB-SubCell"/>
</dbReference>
<keyword evidence="5 8" id="KW-1133">Transmembrane helix</keyword>
<organism evidence="9 10">
    <name type="scientific">Algoriphagus ornithinivorans</name>
    <dbReference type="NCBI Taxonomy" id="226506"/>
    <lineage>
        <taxon>Bacteria</taxon>
        <taxon>Pseudomonadati</taxon>
        <taxon>Bacteroidota</taxon>
        <taxon>Cytophagia</taxon>
        <taxon>Cytophagales</taxon>
        <taxon>Cyclobacteriaceae</taxon>
        <taxon>Algoriphagus</taxon>
    </lineage>
</organism>
<keyword evidence="4 8" id="KW-0812">Transmembrane</keyword>
<feature type="transmembrane region" description="Helical" evidence="8">
    <location>
        <begin position="217"/>
        <end position="235"/>
    </location>
</feature>
<keyword evidence="10" id="KW-1185">Reference proteome</keyword>
<evidence type="ECO:0000256" key="1">
    <source>
        <dbReference type="ARBA" id="ARBA00004651"/>
    </source>
</evidence>
<dbReference type="GO" id="GO:0044038">
    <property type="term" value="P:cell wall macromolecule biosynthetic process"/>
    <property type="evidence" value="ECO:0007669"/>
    <property type="project" value="TreeGrafter"/>
</dbReference>
<name>A0A1I5HJY7_9BACT</name>
<dbReference type="EMBL" id="FOVW01000007">
    <property type="protein sequence ID" value="SFO48449.1"/>
    <property type="molecule type" value="Genomic_DNA"/>
</dbReference>
<dbReference type="GO" id="GO:0046872">
    <property type="term" value="F:metal ion binding"/>
    <property type="evidence" value="ECO:0007669"/>
    <property type="project" value="UniProtKB-KW"/>
</dbReference>
<dbReference type="AlphaFoldDB" id="A0A1I5HJY7"/>
<evidence type="ECO:0000256" key="4">
    <source>
        <dbReference type="ARBA" id="ARBA00022692"/>
    </source>
</evidence>
<feature type="transmembrane region" description="Helical" evidence="8">
    <location>
        <begin position="93"/>
        <end position="110"/>
    </location>
</feature>
<feature type="binding site" evidence="7">
    <location>
        <position position="133"/>
    </location>
    <ligand>
        <name>Mg(2+)</name>
        <dbReference type="ChEBI" id="CHEBI:18420"/>
    </ligand>
</feature>
<feature type="transmembrane region" description="Helical" evidence="8">
    <location>
        <begin position="294"/>
        <end position="310"/>
    </location>
</feature>
<evidence type="ECO:0000256" key="7">
    <source>
        <dbReference type="PIRSR" id="PIRSR600715-1"/>
    </source>
</evidence>
<dbReference type="PANTHER" id="PTHR22926:SF3">
    <property type="entry name" value="UNDECAPRENYL-PHOSPHATE ALPHA-N-ACETYLGLUCOSAMINYL 1-PHOSPHATE TRANSFERASE"/>
    <property type="match status" value="1"/>
</dbReference>
<feature type="transmembrane region" description="Helical" evidence="8">
    <location>
        <begin position="141"/>
        <end position="161"/>
    </location>
</feature>
<dbReference type="GO" id="GO:0009103">
    <property type="term" value="P:lipopolysaccharide biosynthetic process"/>
    <property type="evidence" value="ECO:0007669"/>
    <property type="project" value="TreeGrafter"/>
</dbReference>
<evidence type="ECO:0000313" key="9">
    <source>
        <dbReference type="EMBL" id="SFO48449.1"/>
    </source>
</evidence>